<accession>W9R684</accession>
<dbReference type="AlphaFoldDB" id="W9R684"/>
<dbReference type="Proteomes" id="UP000030645">
    <property type="component" value="Unassembled WGS sequence"/>
</dbReference>
<reference evidence="2" key="1">
    <citation type="submission" date="2013-01" db="EMBL/GenBank/DDBJ databases">
        <title>Draft Genome Sequence of a Mulberry Tree, Morus notabilis C.K. Schneid.</title>
        <authorList>
            <person name="He N."/>
            <person name="Zhao S."/>
        </authorList>
    </citation>
    <scope>NUCLEOTIDE SEQUENCE</scope>
</reference>
<organism evidence="1 2">
    <name type="scientific">Morus notabilis</name>
    <dbReference type="NCBI Taxonomy" id="981085"/>
    <lineage>
        <taxon>Eukaryota</taxon>
        <taxon>Viridiplantae</taxon>
        <taxon>Streptophyta</taxon>
        <taxon>Embryophyta</taxon>
        <taxon>Tracheophyta</taxon>
        <taxon>Spermatophyta</taxon>
        <taxon>Magnoliopsida</taxon>
        <taxon>eudicotyledons</taxon>
        <taxon>Gunneridae</taxon>
        <taxon>Pentapetalae</taxon>
        <taxon>rosids</taxon>
        <taxon>fabids</taxon>
        <taxon>Rosales</taxon>
        <taxon>Moraceae</taxon>
        <taxon>Moreae</taxon>
        <taxon>Morus</taxon>
    </lineage>
</organism>
<gene>
    <name evidence="1" type="ORF">L484_001978</name>
</gene>
<proteinExistence type="predicted"/>
<evidence type="ECO:0000313" key="2">
    <source>
        <dbReference type="Proteomes" id="UP000030645"/>
    </source>
</evidence>
<evidence type="ECO:0000313" key="1">
    <source>
        <dbReference type="EMBL" id="EXB55473.1"/>
    </source>
</evidence>
<keyword evidence="2" id="KW-1185">Reference proteome</keyword>
<sequence length="144" mass="16177">MQNSADIKGLLELVGGWKTRLRVITWVNLGRSRARIFVAEEAFLADLIRHISWLGISRAGLKKNVIQSVSNSGLLEFLENKLRLGSTVRNDLLVHIGPFPMNFVEKVINPSNFFPPTSCLIGELYFHTPTTVIDLSNMFTHVTV</sequence>
<dbReference type="EMBL" id="KE344239">
    <property type="protein sequence ID" value="EXB55473.1"/>
    <property type="molecule type" value="Genomic_DNA"/>
</dbReference>
<name>W9R684_9ROSA</name>
<protein>
    <submittedName>
        <fullName evidence="1">Uncharacterized protein</fullName>
    </submittedName>
</protein>